<feature type="domain" description="Cyclic nucleotide-binding" evidence="4">
    <location>
        <begin position="54"/>
        <end position="174"/>
    </location>
</feature>
<dbReference type="SUPFAM" id="SSF51206">
    <property type="entry name" value="cAMP-binding domain-like"/>
    <property type="match status" value="1"/>
</dbReference>
<dbReference type="InterPro" id="IPR000595">
    <property type="entry name" value="cNMP-bd_dom"/>
</dbReference>
<keyword evidence="2" id="KW-0238">DNA-binding</keyword>
<dbReference type="SUPFAM" id="SSF46785">
    <property type="entry name" value="Winged helix' DNA-binding domain"/>
    <property type="match status" value="1"/>
</dbReference>
<evidence type="ECO:0000256" key="1">
    <source>
        <dbReference type="ARBA" id="ARBA00023015"/>
    </source>
</evidence>
<evidence type="ECO:0000313" key="7">
    <source>
        <dbReference type="Proteomes" id="UP000639973"/>
    </source>
</evidence>
<dbReference type="PANTHER" id="PTHR24567:SF74">
    <property type="entry name" value="HTH-TYPE TRANSCRIPTIONAL REGULATOR ARCR"/>
    <property type="match status" value="1"/>
</dbReference>
<dbReference type="Pfam" id="PF13545">
    <property type="entry name" value="HTH_Crp_2"/>
    <property type="match status" value="1"/>
</dbReference>
<keyword evidence="7" id="KW-1185">Reference proteome</keyword>
<dbReference type="PROSITE" id="PS51063">
    <property type="entry name" value="HTH_CRP_2"/>
    <property type="match status" value="1"/>
</dbReference>
<dbReference type="EMBL" id="BMOL01000005">
    <property type="protein sequence ID" value="GGL78142.1"/>
    <property type="molecule type" value="Genomic_DNA"/>
</dbReference>
<evidence type="ECO:0000256" key="3">
    <source>
        <dbReference type="ARBA" id="ARBA00023163"/>
    </source>
</evidence>
<accession>A0ABQ2G6T1</accession>
<dbReference type="InterPro" id="IPR036390">
    <property type="entry name" value="WH_DNA-bd_sf"/>
</dbReference>
<dbReference type="CDD" id="cd00092">
    <property type="entry name" value="HTH_CRP"/>
    <property type="match status" value="1"/>
</dbReference>
<organism evidence="6 7">
    <name type="scientific">Deinococcus aerolatus</name>
    <dbReference type="NCBI Taxonomy" id="522487"/>
    <lineage>
        <taxon>Bacteria</taxon>
        <taxon>Thermotogati</taxon>
        <taxon>Deinococcota</taxon>
        <taxon>Deinococci</taxon>
        <taxon>Deinococcales</taxon>
        <taxon>Deinococcaceae</taxon>
        <taxon>Deinococcus</taxon>
    </lineage>
</organism>
<dbReference type="Gene3D" id="2.60.120.10">
    <property type="entry name" value="Jelly Rolls"/>
    <property type="match status" value="1"/>
</dbReference>
<keyword evidence="1" id="KW-0805">Transcription regulation</keyword>
<dbReference type="CDD" id="cd00038">
    <property type="entry name" value="CAP_ED"/>
    <property type="match status" value="1"/>
</dbReference>
<gene>
    <name evidence="6" type="ORF">GCM10010840_14980</name>
</gene>
<dbReference type="InterPro" id="IPR050397">
    <property type="entry name" value="Env_Response_Regulators"/>
</dbReference>
<dbReference type="InterPro" id="IPR014710">
    <property type="entry name" value="RmlC-like_jellyroll"/>
</dbReference>
<comment type="caution">
    <text evidence="6">The sequence shown here is derived from an EMBL/GenBank/DDBJ whole genome shotgun (WGS) entry which is preliminary data.</text>
</comment>
<dbReference type="SMART" id="SM00100">
    <property type="entry name" value="cNMP"/>
    <property type="match status" value="1"/>
</dbReference>
<sequence length="270" mass="29839">MAPGIHYAAACGNRTAPGRRGTKVHLPPGQPGSSILLEIMNYPSLVWHLKRTELFADLELAELEKVAATTPYRSYGPGEVVYRMDDPADALYFVKSGLVKISKLFPNGKEAILGVIGQHDTFGELLLQPEERRPTQAEALERTTLIVLPRSELQSLLNSKPDLAMKLIRLMAARLFEAQSWSATVSAYSAPERVASLLYRLAREFGRPHSQGVELNLKLNQEDLARMVGATRETVSHSLGKLKQDGAIVRARTPIIVRMDALKAYIEQGN</sequence>
<protein>
    <submittedName>
        <fullName evidence="6">Transcriptional regulator</fullName>
    </submittedName>
</protein>
<dbReference type="SMART" id="SM00419">
    <property type="entry name" value="HTH_CRP"/>
    <property type="match status" value="1"/>
</dbReference>
<evidence type="ECO:0000256" key="2">
    <source>
        <dbReference type="ARBA" id="ARBA00023125"/>
    </source>
</evidence>
<evidence type="ECO:0000259" key="4">
    <source>
        <dbReference type="PROSITE" id="PS50042"/>
    </source>
</evidence>
<dbReference type="Pfam" id="PF00027">
    <property type="entry name" value="cNMP_binding"/>
    <property type="match status" value="1"/>
</dbReference>
<feature type="domain" description="HTH crp-type" evidence="5">
    <location>
        <begin position="188"/>
        <end position="261"/>
    </location>
</feature>
<dbReference type="InterPro" id="IPR036388">
    <property type="entry name" value="WH-like_DNA-bd_sf"/>
</dbReference>
<dbReference type="InterPro" id="IPR012318">
    <property type="entry name" value="HTH_CRP"/>
</dbReference>
<dbReference type="Gene3D" id="1.10.10.10">
    <property type="entry name" value="Winged helix-like DNA-binding domain superfamily/Winged helix DNA-binding domain"/>
    <property type="match status" value="1"/>
</dbReference>
<dbReference type="PROSITE" id="PS50042">
    <property type="entry name" value="CNMP_BINDING_3"/>
    <property type="match status" value="1"/>
</dbReference>
<keyword evidence="3" id="KW-0804">Transcription</keyword>
<dbReference type="Proteomes" id="UP000639973">
    <property type="component" value="Unassembled WGS sequence"/>
</dbReference>
<reference evidence="7" key="1">
    <citation type="journal article" date="2019" name="Int. J. Syst. Evol. Microbiol.">
        <title>The Global Catalogue of Microorganisms (GCM) 10K type strain sequencing project: providing services to taxonomists for standard genome sequencing and annotation.</title>
        <authorList>
            <consortium name="The Broad Institute Genomics Platform"/>
            <consortium name="The Broad Institute Genome Sequencing Center for Infectious Disease"/>
            <person name="Wu L."/>
            <person name="Ma J."/>
        </authorList>
    </citation>
    <scope>NUCLEOTIDE SEQUENCE [LARGE SCALE GENOMIC DNA]</scope>
    <source>
        <strain evidence="7">JCM 15442</strain>
    </source>
</reference>
<dbReference type="InterPro" id="IPR018490">
    <property type="entry name" value="cNMP-bd_dom_sf"/>
</dbReference>
<name>A0ABQ2G6T1_9DEIO</name>
<dbReference type="PANTHER" id="PTHR24567">
    <property type="entry name" value="CRP FAMILY TRANSCRIPTIONAL REGULATORY PROTEIN"/>
    <property type="match status" value="1"/>
</dbReference>
<evidence type="ECO:0000259" key="5">
    <source>
        <dbReference type="PROSITE" id="PS51063"/>
    </source>
</evidence>
<proteinExistence type="predicted"/>
<evidence type="ECO:0000313" key="6">
    <source>
        <dbReference type="EMBL" id="GGL78142.1"/>
    </source>
</evidence>
<dbReference type="PRINTS" id="PR00034">
    <property type="entry name" value="HTHCRP"/>
</dbReference>